<dbReference type="Gene3D" id="3.20.20.80">
    <property type="entry name" value="Glycosidases"/>
    <property type="match status" value="1"/>
</dbReference>
<evidence type="ECO:0000256" key="5">
    <source>
        <dbReference type="ARBA" id="ARBA00012670"/>
    </source>
</evidence>
<evidence type="ECO:0000256" key="7">
    <source>
        <dbReference type="ARBA" id="ARBA00023277"/>
    </source>
</evidence>
<keyword evidence="6" id="KW-0378">Hydrolase</keyword>
<evidence type="ECO:0000256" key="6">
    <source>
        <dbReference type="ARBA" id="ARBA00022801"/>
    </source>
</evidence>
<evidence type="ECO:0000259" key="9">
    <source>
        <dbReference type="SMART" id="SM00813"/>
    </source>
</evidence>
<dbReference type="SUPFAM" id="SSF51445">
    <property type="entry name" value="(Trans)glycosidases"/>
    <property type="match status" value="1"/>
</dbReference>
<dbReference type="AlphaFoldDB" id="A0A318EV82"/>
<evidence type="ECO:0000256" key="8">
    <source>
        <dbReference type="ARBA" id="ARBA00023295"/>
    </source>
</evidence>
<dbReference type="InterPro" id="IPR013780">
    <property type="entry name" value="Glyco_hydro_b"/>
</dbReference>
<accession>A0A318EV82</accession>
<evidence type="ECO:0000256" key="2">
    <source>
        <dbReference type="ARBA" id="ARBA00004881"/>
    </source>
</evidence>
<dbReference type="SMART" id="SM00813">
    <property type="entry name" value="Alpha-L-AF_C"/>
    <property type="match status" value="1"/>
</dbReference>
<dbReference type="GO" id="GO:0000272">
    <property type="term" value="P:polysaccharide catabolic process"/>
    <property type="evidence" value="ECO:0007669"/>
    <property type="project" value="TreeGrafter"/>
</dbReference>
<comment type="subunit">
    <text evidence="4">Homohexamer; trimer of dimers.</text>
</comment>
<dbReference type="Pfam" id="PF06964">
    <property type="entry name" value="Alpha-L-AF_C"/>
    <property type="match status" value="1"/>
</dbReference>
<dbReference type="InterPro" id="IPR017853">
    <property type="entry name" value="GH"/>
</dbReference>
<evidence type="ECO:0000256" key="4">
    <source>
        <dbReference type="ARBA" id="ARBA00011165"/>
    </source>
</evidence>
<protein>
    <recommendedName>
        <fullName evidence="5">non-reducing end alpha-L-arabinofuranosidase</fullName>
        <ecNumber evidence="5">3.2.1.55</ecNumber>
    </recommendedName>
</protein>
<sequence>MANLYINENKKLGHINPELYGHFAEHLGRCIYGGIYVGENSSIPNTNEIRKDVVAALKGIKIPVLRWPGGCFADEYHWKDGIGAKESRKKMINTHWGGVVEDNSFGTHEFLELCEQLDCKAYINGNMGSGTVSEMSEWVEYITFEGVSPMADLRKANGHEKPWKIDYFGVGNENWGCGGNMRPQYYADEYRRYQTYIRNYKSNEKISKICCGANADDYDWTEKVLKTTFDHAPANIHGFMDGLSLHYYTLPNNWENKGQATKFNKDVWYKTLHKALFMETLINRHSLVMDQYDPDKLIGMIVDEWGCWYDVEPGTNPGFLYQQNTMRDALVAGLTLNIFNKHCDRVKMANIAQMINVLQAVILTEGEKMILTPTYHVFDMYQCHQNAELVDSYIDATFIGMDNENQVPNLQESVSMNKDGSINITINNLSADEAYEVQTIFTQKQIKSATAWILTNEMTAHNTFQNTEKVHIEKFDEIETNGKELKFKILPCSVMKITII</sequence>
<dbReference type="InterPro" id="IPR010720">
    <property type="entry name" value="Alpha-L-AF_C"/>
</dbReference>
<dbReference type="PANTHER" id="PTHR43576:SF2">
    <property type="entry name" value="INTRACELLULAR EXO-ALPHA-L-ARABINOFURANOSIDASE 2"/>
    <property type="match status" value="1"/>
</dbReference>
<evidence type="ECO:0000313" key="11">
    <source>
        <dbReference type="Proteomes" id="UP000247523"/>
    </source>
</evidence>
<dbReference type="Gene3D" id="2.60.40.1180">
    <property type="entry name" value="Golgi alpha-mannosidase II"/>
    <property type="match status" value="1"/>
</dbReference>
<reference evidence="10 11" key="1">
    <citation type="submission" date="2018-05" db="EMBL/GenBank/DDBJ databases">
        <title>Genomic Encyclopedia of Type Strains, Phase IV (KMG-IV): sequencing the most valuable type-strain genomes for metagenomic binning, comparative biology and taxonomic classification.</title>
        <authorList>
            <person name="Goeker M."/>
        </authorList>
    </citation>
    <scope>NUCLEOTIDE SEQUENCE [LARGE SCALE GENOMIC DNA]</scope>
    <source>
        <strain evidence="10 11">DSM 28816</strain>
    </source>
</reference>
<keyword evidence="8" id="KW-0326">Glycosidase</keyword>
<feature type="domain" description="Alpha-L-arabinofuranosidase C-terminal" evidence="9">
    <location>
        <begin position="303"/>
        <end position="493"/>
    </location>
</feature>
<dbReference type="PANTHER" id="PTHR43576">
    <property type="entry name" value="ALPHA-L-ARABINOFURANOSIDASE C-RELATED"/>
    <property type="match status" value="1"/>
</dbReference>
<dbReference type="InterPro" id="IPR055235">
    <property type="entry name" value="ASD1_cat"/>
</dbReference>
<comment type="catalytic activity">
    <reaction evidence="1">
        <text>Hydrolysis of terminal non-reducing alpha-L-arabinofuranoside residues in alpha-L-arabinosides.</text>
        <dbReference type="EC" id="3.2.1.55"/>
    </reaction>
</comment>
<dbReference type="GO" id="GO:0046373">
    <property type="term" value="P:L-arabinose metabolic process"/>
    <property type="evidence" value="ECO:0007669"/>
    <property type="project" value="InterPro"/>
</dbReference>
<dbReference type="SUPFAM" id="SSF51011">
    <property type="entry name" value="Glycosyl hydrolase domain"/>
    <property type="match status" value="1"/>
</dbReference>
<dbReference type="RefSeq" id="WP_110290325.1">
    <property type="nucleotide sequence ID" value="NZ_QICS01000001.1"/>
</dbReference>
<name>A0A318EV82_9FIRM</name>
<keyword evidence="7" id="KW-0119">Carbohydrate metabolism</keyword>
<dbReference type="Pfam" id="PF22848">
    <property type="entry name" value="ASD1_dom"/>
    <property type="match status" value="1"/>
</dbReference>
<organism evidence="10 11">
    <name type="scientific">Lachnotalea glycerini</name>
    <dbReference type="NCBI Taxonomy" id="1763509"/>
    <lineage>
        <taxon>Bacteria</taxon>
        <taxon>Bacillati</taxon>
        <taxon>Bacillota</taxon>
        <taxon>Clostridia</taxon>
        <taxon>Lachnospirales</taxon>
        <taxon>Lachnospiraceae</taxon>
        <taxon>Lachnotalea</taxon>
    </lineage>
</organism>
<evidence type="ECO:0000313" key="10">
    <source>
        <dbReference type="EMBL" id="PXV96142.1"/>
    </source>
</evidence>
<dbReference type="EMBL" id="QICS01000001">
    <property type="protein sequence ID" value="PXV96142.1"/>
    <property type="molecule type" value="Genomic_DNA"/>
</dbReference>
<dbReference type="Proteomes" id="UP000247523">
    <property type="component" value="Unassembled WGS sequence"/>
</dbReference>
<evidence type="ECO:0000256" key="3">
    <source>
        <dbReference type="ARBA" id="ARBA00007186"/>
    </source>
</evidence>
<dbReference type="EC" id="3.2.1.55" evidence="5"/>
<comment type="caution">
    <text evidence="10">The sequence shown here is derived from an EMBL/GenBank/DDBJ whole genome shotgun (WGS) entry which is preliminary data.</text>
</comment>
<proteinExistence type="inferred from homology"/>
<evidence type="ECO:0000256" key="1">
    <source>
        <dbReference type="ARBA" id="ARBA00001462"/>
    </source>
</evidence>
<gene>
    <name evidence="10" type="ORF">C8E03_101776</name>
</gene>
<comment type="pathway">
    <text evidence="2">Glycan metabolism.</text>
</comment>
<comment type="similarity">
    <text evidence="3">Belongs to the glycosyl hydrolase 51 family.</text>
</comment>
<dbReference type="GO" id="GO:0046556">
    <property type="term" value="F:alpha-L-arabinofuranosidase activity"/>
    <property type="evidence" value="ECO:0007669"/>
    <property type="project" value="UniProtKB-EC"/>
</dbReference>